<evidence type="ECO:0000313" key="1">
    <source>
        <dbReference type="EMBL" id="UYO41742.1"/>
    </source>
</evidence>
<accession>A0AAX3E3X4</accession>
<dbReference type="SUPFAM" id="SSF52096">
    <property type="entry name" value="ClpP/crotonase"/>
    <property type="match status" value="1"/>
</dbReference>
<evidence type="ECO:0000313" key="2">
    <source>
        <dbReference type="Proteomes" id="UP001163166"/>
    </source>
</evidence>
<evidence type="ECO:0008006" key="3">
    <source>
        <dbReference type="Google" id="ProtNLM"/>
    </source>
</evidence>
<reference evidence="1" key="1">
    <citation type="journal article" date="2022" name="Biol. Control">
        <title>In silico genomic analysis of Rhodopseudomonas palustris strains revealed potential biocontrol agents and crop yield enhancers.</title>
        <authorList>
            <person name="Surachat K."/>
            <person name="Kantachote D."/>
            <person name="Deachamag P."/>
            <person name="Wonglapsuwan M."/>
        </authorList>
    </citation>
    <scope>NUCLEOTIDE SEQUENCE</scope>
    <source>
        <strain evidence="1">TLS06</strain>
    </source>
</reference>
<dbReference type="AlphaFoldDB" id="A0AAX3E3X4"/>
<gene>
    <name evidence="1" type="ORF">KQX62_10825</name>
</gene>
<dbReference type="Gene3D" id="3.90.226.10">
    <property type="entry name" value="2-enoyl-CoA Hydratase, Chain A, domain 1"/>
    <property type="match status" value="1"/>
</dbReference>
<sequence length="263" mass="28026">MATLSQRVHLWLSGNPEDAVLRLIFRLLIIATIAALGYDLAGTQAGRDGDTSQETSPFSLPSLPAVLSPWLPDGDRLTPLPQPGGVLGRPMTFELGSGGRLQASGTITPGSAEAFGKELARYGEYIKTVVLNSPGGSVSDALAMGRLIRDRKLATEVEAGKTCASSCPLVLFGGTERRVGAKAAVGVHQVFAVKSTEVAAPRDQMSDAQRISARCLRYLRDMGIDLEVWTRAMETPKDRLFVFKPDELAKYGIVTVAAAPSKS</sequence>
<dbReference type="InterPro" id="IPR029045">
    <property type="entry name" value="ClpP/crotonase-like_dom_sf"/>
</dbReference>
<dbReference type="EMBL" id="CP076676">
    <property type="protein sequence ID" value="UYO41742.1"/>
    <property type="molecule type" value="Genomic_DNA"/>
</dbReference>
<dbReference type="RefSeq" id="WP_264076404.1">
    <property type="nucleotide sequence ID" value="NZ_CP076676.1"/>
</dbReference>
<protein>
    <recommendedName>
        <fullName evidence="3">ATP-dependent Clp protease proteolytic subunit</fullName>
    </recommendedName>
</protein>
<proteinExistence type="predicted"/>
<dbReference type="Proteomes" id="UP001163166">
    <property type="component" value="Chromosome"/>
</dbReference>
<name>A0AAX3E3X4_RHOPL</name>
<organism evidence="1 2">
    <name type="scientific">Rhodopseudomonas palustris</name>
    <dbReference type="NCBI Taxonomy" id="1076"/>
    <lineage>
        <taxon>Bacteria</taxon>
        <taxon>Pseudomonadati</taxon>
        <taxon>Pseudomonadota</taxon>
        <taxon>Alphaproteobacteria</taxon>
        <taxon>Hyphomicrobiales</taxon>
        <taxon>Nitrobacteraceae</taxon>
        <taxon>Rhodopseudomonas</taxon>
    </lineage>
</organism>